<evidence type="ECO:0000313" key="3">
    <source>
        <dbReference type="Proteomes" id="UP001431783"/>
    </source>
</evidence>
<feature type="region of interest" description="Disordered" evidence="1">
    <location>
        <begin position="56"/>
        <end position="81"/>
    </location>
</feature>
<comment type="caution">
    <text evidence="2">The sequence shown here is derived from an EMBL/GenBank/DDBJ whole genome shotgun (WGS) entry which is preliminary data.</text>
</comment>
<protein>
    <submittedName>
        <fullName evidence="2">Uncharacterized protein</fullName>
    </submittedName>
</protein>
<proteinExistence type="predicted"/>
<gene>
    <name evidence="2" type="ORF">WA026_007031</name>
</gene>
<evidence type="ECO:0000313" key="2">
    <source>
        <dbReference type="EMBL" id="KAK9889653.1"/>
    </source>
</evidence>
<dbReference type="Proteomes" id="UP001431783">
    <property type="component" value="Unassembled WGS sequence"/>
</dbReference>
<dbReference type="AlphaFoldDB" id="A0AAW1VBE6"/>
<organism evidence="2 3">
    <name type="scientific">Henosepilachna vigintioctopunctata</name>
    <dbReference type="NCBI Taxonomy" id="420089"/>
    <lineage>
        <taxon>Eukaryota</taxon>
        <taxon>Metazoa</taxon>
        <taxon>Ecdysozoa</taxon>
        <taxon>Arthropoda</taxon>
        <taxon>Hexapoda</taxon>
        <taxon>Insecta</taxon>
        <taxon>Pterygota</taxon>
        <taxon>Neoptera</taxon>
        <taxon>Endopterygota</taxon>
        <taxon>Coleoptera</taxon>
        <taxon>Polyphaga</taxon>
        <taxon>Cucujiformia</taxon>
        <taxon>Coccinelloidea</taxon>
        <taxon>Coccinellidae</taxon>
        <taxon>Epilachninae</taxon>
        <taxon>Epilachnini</taxon>
        <taxon>Henosepilachna</taxon>
    </lineage>
</organism>
<name>A0AAW1VBE6_9CUCU</name>
<accession>A0AAW1VBE6</accession>
<evidence type="ECO:0000256" key="1">
    <source>
        <dbReference type="SAM" id="MobiDB-lite"/>
    </source>
</evidence>
<reference evidence="2 3" key="1">
    <citation type="submission" date="2023-03" db="EMBL/GenBank/DDBJ databases">
        <title>Genome insight into feeding habits of ladybird beetles.</title>
        <authorList>
            <person name="Li H.-S."/>
            <person name="Huang Y.-H."/>
            <person name="Pang H."/>
        </authorList>
    </citation>
    <scope>NUCLEOTIDE SEQUENCE [LARGE SCALE GENOMIC DNA]</scope>
    <source>
        <strain evidence="2">SYSU_2023b</strain>
        <tissue evidence="2">Whole body</tissue>
    </source>
</reference>
<feature type="compositionally biased region" description="Polar residues" evidence="1">
    <location>
        <begin position="56"/>
        <end position="67"/>
    </location>
</feature>
<keyword evidence="3" id="KW-1185">Reference proteome</keyword>
<sequence length="81" mass="8851">MAEKGSFAKGARTFTARKDRVTLVRKDRQRLGEISKIEADGGVRVIEATEHGQVRATTASSNANVPSFAQPYKQKGTTRTD</sequence>
<dbReference type="EMBL" id="JARQZJ010000123">
    <property type="protein sequence ID" value="KAK9889653.1"/>
    <property type="molecule type" value="Genomic_DNA"/>
</dbReference>